<dbReference type="PATRIC" id="fig|1434107.4.peg.1444"/>
<dbReference type="EMBL" id="CP009517">
    <property type="protein sequence ID" value="AKB81675.1"/>
    <property type="molecule type" value="Genomic_DNA"/>
</dbReference>
<evidence type="ECO:0000256" key="1">
    <source>
        <dbReference type="SAM" id="MobiDB-lite"/>
    </source>
</evidence>
<evidence type="ECO:0000313" key="3">
    <source>
        <dbReference type="Proteomes" id="UP000033066"/>
    </source>
</evidence>
<proteinExistence type="predicted"/>
<dbReference type="Proteomes" id="UP000033066">
    <property type="component" value="Chromosome"/>
</dbReference>
<dbReference type="KEGG" id="mbak:MSBR3_1097"/>
<feature type="region of interest" description="Disordered" evidence="1">
    <location>
        <begin position="1"/>
        <end position="24"/>
    </location>
</feature>
<protein>
    <submittedName>
        <fullName evidence="2">Mobile element protein</fullName>
    </submittedName>
</protein>
<keyword evidence="3" id="KW-1185">Reference proteome</keyword>
<feature type="compositionally biased region" description="Basic and acidic residues" evidence="1">
    <location>
        <begin position="13"/>
        <end position="24"/>
    </location>
</feature>
<dbReference type="AlphaFoldDB" id="A0A0E3WV69"/>
<organism evidence="2 3">
    <name type="scientific">Methanosarcina barkeri 3</name>
    <dbReference type="NCBI Taxonomy" id="1434107"/>
    <lineage>
        <taxon>Archaea</taxon>
        <taxon>Methanobacteriati</taxon>
        <taxon>Methanobacteriota</taxon>
        <taxon>Stenosarchaea group</taxon>
        <taxon>Methanomicrobia</taxon>
        <taxon>Methanosarcinales</taxon>
        <taxon>Methanosarcinaceae</taxon>
        <taxon>Methanosarcina</taxon>
    </lineage>
</organism>
<name>A0A0E3WV69_METBA</name>
<gene>
    <name evidence="2" type="ORF">MSBR3_1097</name>
</gene>
<accession>A0A0E3WV69</accession>
<sequence>MRKYLRPKTLPEPQKRPGRESKLDPFKPYILEKLKEGPYTARLYPEIKEMNVKRISPSITKSPKGKDHFYKKGPSKGSS</sequence>
<evidence type="ECO:0000313" key="2">
    <source>
        <dbReference type="EMBL" id="AKB81675.1"/>
    </source>
</evidence>
<dbReference type="HOGENOM" id="CLU_2597686_0_0_2"/>
<reference evidence="2" key="1">
    <citation type="submission" date="2014-07" db="EMBL/GenBank/DDBJ databases">
        <title>Methanogenic archaea and the global carbon cycle.</title>
        <authorList>
            <person name="Henriksen J.R."/>
            <person name="Luke J."/>
            <person name="Reinhart S."/>
            <person name="Benedict M.N."/>
            <person name="Youngblut N.D."/>
            <person name="Metcalf M.E."/>
            <person name="Whitaker R.J."/>
            <person name="Metcalf W.W."/>
        </authorList>
    </citation>
    <scope>NUCLEOTIDE SEQUENCE [LARGE SCALE GENOMIC DNA]</scope>
    <source>
        <strain evidence="2">3</strain>
    </source>
</reference>
<feature type="region of interest" description="Disordered" evidence="1">
    <location>
        <begin position="55"/>
        <end position="79"/>
    </location>
</feature>